<keyword evidence="1" id="KW-0456">Lyase</keyword>
<sequence length="391" mass="44086">MKKNMFALCALAACTLATAQNEKKNGLVPLTERVNVQADSARIHQVIDGCWVAVGTPKEHAIQRDYTVLFQGQPSYRFELKEDDNTLSGYAKGETKGRAELSYCYATAADFKDAPAGTFEKAQIMKTVYHHGKGACPQGSSRDYQFSAYVPSTLDPEVCSIFAQWHGMPSRTLVQTPGGEVETLSVDEFVELDKTTIFKKNKGFDKTVKCNKKGQPVKDKQGRPVYVAGKPNGWLVEQGGYPPLAFGFSDGWFYIKANSDRRWLSDKDDRCNAHVERTPIMKPVTSDYKASTIAYKQPFEDFPKDRWITFRIHIDWTVYGGETETIVKPGNLDVQMEYEQKGKTVSRHLVDNEKILIGRNDKDGYYFKFGIYRVGNSTRPVCYNLAGYSEK</sequence>
<protein>
    <submittedName>
        <fullName evidence="1">Heparin lyase I</fullName>
    </submittedName>
</protein>
<organism evidence="1">
    <name type="scientific">gut metagenome</name>
    <dbReference type="NCBI Taxonomy" id="749906"/>
    <lineage>
        <taxon>unclassified sequences</taxon>
        <taxon>metagenomes</taxon>
        <taxon>organismal metagenomes</taxon>
    </lineage>
</organism>
<name>J9GNE2_9ZZZZ</name>
<dbReference type="AlphaFoldDB" id="J9GNE2"/>
<dbReference type="InterPro" id="IPR025975">
    <property type="entry name" value="Polysacc_lyase"/>
</dbReference>
<evidence type="ECO:0000313" key="1">
    <source>
        <dbReference type="EMBL" id="EJX03843.1"/>
    </source>
</evidence>
<dbReference type="EMBL" id="AMCI01002012">
    <property type="protein sequence ID" value="EJX03843.1"/>
    <property type="molecule type" value="Genomic_DNA"/>
</dbReference>
<proteinExistence type="predicted"/>
<accession>J9GNE2</accession>
<dbReference type="Pfam" id="PF14099">
    <property type="entry name" value="Polysacc_lyase"/>
    <property type="match status" value="1"/>
</dbReference>
<dbReference type="Gene3D" id="3.10.540.20">
    <property type="match status" value="1"/>
</dbReference>
<dbReference type="GO" id="GO:0016829">
    <property type="term" value="F:lyase activity"/>
    <property type="evidence" value="ECO:0007669"/>
    <property type="project" value="UniProtKB-KW"/>
</dbReference>
<comment type="caution">
    <text evidence="1">The sequence shown here is derived from an EMBL/GenBank/DDBJ whole genome shotgun (WGS) entry which is preliminary data.</text>
</comment>
<reference evidence="1" key="1">
    <citation type="journal article" date="2012" name="PLoS ONE">
        <title>Gene sets for utilization of primary and secondary nutrition supplies in the distal gut of endangered iberian lynx.</title>
        <authorList>
            <person name="Alcaide M."/>
            <person name="Messina E."/>
            <person name="Richter M."/>
            <person name="Bargiela R."/>
            <person name="Peplies J."/>
            <person name="Huws S.A."/>
            <person name="Newbold C.J."/>
            <person name="Golyshin P.N."/>
            <person name="Simon M.A."/>
            <person name="Lopez G."/>
            <person name="Yakimov M.M."/>
            <person name="Ferrer M."/>
        </authorList>
    </citation>
    <scope>NUCLEOTIDE SEQUENCE</scope>
</reference>
<dbReference type="Gene3D" id="2.60.120.200">
    <property type="match status" value="1"/>
</dbReference>
<gene>
    <name evidence="1" type="ORF">EVA_08049</name>
</gene>